<evidence type="ECO:0008006" key="4">
    <source>
        <dbReference type="Google" id="ProtNLM"/>
    </source>
</evidence>
<dbReference type="NCBIfam" id="TIGR01218">
    <property type="entry name" value="Gpos_tandem_5TM"/>
    <property type="match status" value="1"/>
</dbReference>
<evidence type="ECO:0000313" key="2">
    <source>
        <dbReference type="EMBL" id="MBP2622604.1"/>
    </source>
</evidence>
<gene>
    <name evidence="2" type="ORF">C4K46_01470</name>
</gene>
<proteinExistence type="predicted"/>
<comment type="caution">
    <text evidence="2">The sequence shown here is derived from an EMBL/GenBank/DDBJ whole genome shotgun (WGS) entry which is preliminary data.</text>
</comment>
<keyword evidence="1" id="KW-0812">Transmembrane</keyword>
<dbReference type="InterPro" id="IPR005915">
    <property type="entry name" value="Tandem_5TM"/>
</dbReference>
<keyword evidence="3" id="KW-1185">Reference proteome</keyword>
<organism evidence="2 3">
    <name type="scientific">Streptococcus oricebi</name>
    <dbReference type="NCBI Taxonomy" id="1547447"/>
    <lineage>
        <taxon>Bacteria</taxon>
        <taxon>Bacillati</taxon>
        <taxon>Bacillota</taxon>
        <taxon>Bacilli</taxon>
        <taxon>Lactobacillales</taxon>
        <taxon>Streptococcaceae</taxon>
        <taxon>Streptococcus</taxon>
    </lineage>
</organism>
<dbReference type="EMBL" id="PRDG01000001">
    <property type="protein sequence ID" value="MBP2622604.1"/>
    <property type="molecule type" value="Genomic_DNA"/>
</dbReference>
<keyword evidence="1" id="KW-0472">Membrane</keyword>
<evidence type="ECO:0000256" key="1">
    <source>
        <dbReference type="SAM" id="Phobius"/>
    </source>
</evidence>
<dbReference type="RefSeq" id="WP_209626632.1">
    <property type="nucleotide sequence ID" value="NZ_PRDG01000001.1"/>
</dbReference>
<protein>
    <recommendedName>
        <fullName evidence="4">DUF443 family protein</fullName>
    </recommendedName>
</protein>
<evidence type="ECO:0000313" key="3">
    <source>
        <dbReference type="Proteomes" id="UP001519296"/>
    </source>
</evidence>
<dbReference type="Pfam" id="PF04276">
    <property type="entry name" value="DUF443"/>
    <property type="match status" value="1"/>
</dbReference>
<accession>A0ABS5B1A6</accession>
<keyword evidence="1" id="KW-1133">Transmembrane helix</keyword>
<name>A0ABS5B1A6_9STRE</name>
<feature type="transmembrane region" description="Helical" evidence="1">
    <location>
        <begin position="69"/>
        <end position="89"/>
    </location>
</feature>
<feature type="transmembrane region" description="Helical" evidence="1">
    <location>
        <begin position="181"/>
        <end position="202"/>
    </location>
</feature>
<dbReference type="Proteomes" id="UP001519296">
    <property type="component" value="Unassembled WGS sequence"/>
</dbReference>
<reference evidence="2 3" key="1">
    <citation type="submission" date="2018-02" db="EMBL/GenBank/DDBJ databases">
        <title>Draft genome sequence of Streptococcus oricebi CCUG 70868T type strain.</title>
        <authorList>
            <person name="Mendez V."/>
            <person name="Salva-Serra F."/>
            <person name="Jaen-Luchoro D."/>
            <person name="Gonzales-Siles L."/>
            <person name="Karlsson R."/>
            <person name="Engstrom-Jakobsson H."/>
            <person name="Busquets A."/>
            <person name="Gomila M."/>
            <person name="Pineiro-Iglesias B."/>
            <person name="Bennasar-Figueras A."/>
            <person name="Seeger M."/>
            <person name="Moore E."/>
        </authorList>
    </citation>
    <scope>NUCLEOTIDE SEQUENCE [LARGE SCALE GENOMIC DNA]</scope>
    <source>
        <strain evidence="2 3">CCUG 70868</strain>
    </source>
</reference>
<sequence length="212" mass="24722">MIKVIISEIQNNPRYRLIQADGNRWLMDIDNNKISILFYPLNWLVAQKVYRISDKEFSKLATIHSGSRLGKSLIPVSAILGVILARVLKLDLAISPRVGDLTFFLVLVMALVFISLFIRFVSTELRARRIEKMIDLKTLQVEKVYIRPTLNGQMIKFFLSYLLMLFLTVFSFALFLMYDSWLFTILFTIIFIGLLFTNFLSFTEGEYLLRKK</sequence>
<feature type="transmembrane region" description="Helical" evidence="1">
    <location>
        <begin position="157"/>
        <end position="175"/>
    </location>
</feature>
<feature type="transmembrane region" description="Helical" evidence="1">
    <location>
        <begin position="101"/>
        <end position="122"/>
    </location>
</feature>